<gene>
    <name evidence="2" type="ORF">BGZ65_010282</name>
</gene>
<reference evidence="2" key="1">
    <citation type="journal article" date="2020" name="Fungal Divers.">
        <title>Resolving the Mortierellaceae phylogeny through synthesis of multi-gene phylogenetics and phylogenomics.</title>
        <authorList>
            <person name="Vandepol N."/>
            <person name="Liber J."/>
            <person name="Desiro A."/>
            <person name="Na H."/>
            <person name="Kennedy M."/>
            <person name="Barry K."/>
            <person name="Grigoriev I.V."/>
            <person name="Miller A.N."/>
            <person name="O'Donnell K."/>
            <person name="Stajich J.E."/>
            <person name="Bonito G."/>
        </authorList>
    </citation>
    <scope>NUCLEOTIDE SEQUENCE</scope>
    <source>
        <strain evidence="2">MES-2147</strain>
    </source>
</reference>
<accession>A0A9P6IS77</accession>
<feature type="non-terminal residue" evidence="2">
    <location>
        <position position="1"/>
    </location>
</feature>
<dbReference type="OrthoDB" id="2351791at2759"/>
<dbReference type="Proteomes" id="UP000749646">
    <property type="component" value="Unassembled WGS sequence"/>
</dbReference>
<dbReference type="AlphaFoldDB" id="A0A9P6IS77"/>
<comment type="caution">
    <text evidence="2">The sequence shown here is derived from an EMBL/GenBank/DDBJ whole genome shotgun (WGS) entry which is preliminary data.</text>
</comment>
<feature type="transmembrane region" description="Helical" evidence="1">
    <location>
        <begin position="66"/>
        <end position="85"/>
    </location>
</feature>
<protein>
    <submittedName>
        <fullName evidence="2">Uncharacterized protein</fullName>
    </submittedName>
</protein>
<keyword evidence="1" id="KW-1133">Transmembrane helix</keyword>
<keyword evidence="3" id="KW-1185">Reference proteome</keyword>
<evidence type="ECO:0000313" key="2">
    <source>
        <dbReference type="EMBL" id="KAF9945858.1"/>
    </source>
</evidence>
<evidence type="ECO:0000313" key="3">
    <source>
        <dbReference type="Proteomes" id="UP000749646"/>
    </source>
</evidence>
<keyword evidence="1" id="KW-0472">Membrane</keyword>
<dbReference type="EMBL" id="JAAAHW010007896">
    <property type="protein sequence ID" value="KAF9945858.1"/>
    <property type="molecule type" value="Genomic_DNA"/>
</dbReference>
<keyword evidence="1" id="KW-0812">Transmembrane</keyword>
<evidence type="ECO:0000256" key="1">
    <source>
        <dbReference type="SAM" id="Phobius"/>
    </source>
</evidence>
<proteinExistence type="predicted"/>
<organism evidence="2 3">
    <name type="scientific">Modicella reniformis</name>
    <dbReference type="NCBI Taxonomy" id="1440133"/>
    <lineage>
        <taxon>Eukaryota</taxon>
        <taxon>Fungi</taxon>
        <taxon>Fungi incertae sedis</taxon>
        <taxon>Mucoromycota</taxon>
        <taxon>Mortierellomycotina</taxon>
        <taxon>Mortierellomycetes</taxon>
        <taxon>Mortierellales</taxon>
        <taxon>Mortierellaceae</taxon>
        <taxon>Modicella</taxon>
    </lineage>
</organism>
<name>A0A9P6IS77_9FUNG</name>
<sequence>IIIEPQELIDEASPVVASTHSGSATNVSDTIAENLRHEMEHETKEQAELDIEMAKARKMKPPSRRWIVLATATLGALFVSLQGFALPDLM</sequence>